<sequence>MRKTTSFSLFFYCIKNSNGSDSNPIAATPRRHRDRPPPVRQLKIFFATHALPASHKQKCANFSRVSIALHASMHALDDVRRALERGTETPVCHARVHRLHAASSRTTHAGNPSPAADRSHRRMRRVRAAFRTTAGPSRSRSATDDAPGMPAKYAGRHMRLGRHRPGTGTSP</sequence>
<dbReference type="OrthoDB" id="6009238at2"/>
<comment type="caution">
    <text evidence="2">The sequence shown here is derived from an EMBL/GenBank/DDBJ whole genome shotgun (WGS) entry which is preliminary data.</text>
</comment>
<accession>A0A2S7DHH0</accession>
<feature type="region of interest" description="Disordered" evidence="1">
    <location>
        <begin position="101"/>
        <end position="171"/>
    </location>
</feature>
<proteinExistence type="predicted"/>
<protein>
    <submittedName>
        <fullName evidence="2">Uncharacterized protein</fullName>
    </submittedName>
</protein>
<reference evidence="2 3" key="1">
    <citation type="submission" date="2016-08" db="EMBL/GenBank/DDBJ databases">
        <authorList>
            <person name="Seilhamer J.J."/>
        </authorList>
    </citation>
    <scope>NUCLEOTIDE SEQUENCE [LARGE SCALE GENOMIC DNA]</scope>
    <source>
        <strain evidence="2 3">CFBP4644</strain>
    </source>
</reference>
<evidence type="ECO:0000313" key="3">
    <source>
        <dbReference type="Proteomes" id="UP000239865"/>
    </source>
</evidence>
<organism evidence="2 3">
    <name type="scientific">Xanthomonas melonis</name>
    <dbReference type="NCBI Taxonomy" id="56456"/>
    <lineage>
        <taxon>Bacteria</taxon>
        <taxon>Pseudomonadati</taxon>
        <taxon>Pseudomonadota</taxon>
        <taxon>Gammaproteobacteria</taxon>
        <taxon>Lysobacterales</taxon>
        <taxon>Lysobacteraceae</taxon>
        <taxon>Xanthomonas</taxon>
    </lineage>
</organism>
<evidence type="ECO:0000256" key="1">
    <source>
        <dbReference type="SAM" id="MobiDB-lite"/>
    </source>
</evidence>
<evidence type="ECO:0000313" key="2">
    <source>
        <dbReference type="EMBL" id="PPU73272.1"/>
    </source>
</evidence>
<dbReference type="Proteomes" id="UP000239865">
    <property type="component" value="Unassembled WGS sequence"/>
</dbReference>
<gene>
    <name evidence="2" type="ORF">XmelCFBP4644_06985</name>
</gene>
<dbReference type="AlphaFoldDB" id="A0A2S7DHH0"/>
<feature type="compositionally biased region" description="Basic residues" evidence="1">
    <location>
        <begin position="119"/>
        <end position="128"/>
    </location>
</feature>
<dbReference type="EMBL" id="MDEH01000003">
    <property type="protein sequence ID" value="PPU73272.1"/>
    <property type="molecule type" value="Genomic_DNA"/>
</dbReference>
<name>A0A2S7DHH0_9XANT</name>
<feature type="compositionally biased region" description="Basic residues" evidence="1">
    <location>
        <begin position="154"/>
        <end position="165"/>
    </location>
</feature>